<proteinExistence type="predicted"/>
<feature type="signal peptide" evidence="1">
    <location>
        <begin position="1"/>
        <end position="21"/>
    </location>
</feature>
<dbReference type="RefSeq" id="WP_092262581.1">
    <property type="nucleotide sequence ID" value="NZ_FNZA01000001.1"/>
</dbReference>
<reference evidence="3" key="1">
    <citation type="submission" date="2016-10" db="EMBL/GenBank/DDBJ databases">
        <authorList>
            <person name="Varghese N."/>
            <person name="Submissions S."/>
        </authorList>
    </citation>
    <scope>NUCLEOTIDE SEQUENCE [LARGE SCALE GENOMIC DNA]</scope>
    <source>
        <strain evidence="3">CGMCC 1.10218</strain>
    </source>
</reference>
<dbReference type="OrthoDB" id="74090at2"/>
<feature type="chain" id="PRO_5011513753" evidence="1">
    <location>
        <begin position="22"/>
        <end position="193"/>
    </location>
</feature>
<dbReference type="EMBL" id="FNZA01000001">
    <property type="protein sequence ID" value="SEI62322.1"/>
    <property type="molecule type" value="Genomic_DNA"/>
</dbReference>
<name>A0A1H6SFU5_9DEIO</name>
<dbReference type="Proteomes" id="UP000199223">
    <property type="component" value="Unassembled WGS sequence"/>
</dbReference>
<keyword evidence="1" id="KW-0732">Signal</keyword>
<organism evidence="2 3">
    <name type="scientific">Deinococcus reticulitermitis</name>
    <dbReference type="NCBI Taxonomy" id="856736"/>
    <lineage>
        <taxon>Bacteria</taxon>
        <taxon>Thermotogati</taxon>
        <taxon>Deinococcota</taxon>
        <taxon>Deinococci</taxon>
        <taxon>Deinococcales</taxon>
        <taxon>Deinococcaceae</taxon>
        <taxon>Deinococcus</taxon>
    </lineage>
</organism>
<protein>
    <submittedName>
        <fullName evidence="2">Uncharacterized protein</fullName>
    </submittedName>
</protein>
<dbReference type="STRING" id="856736.SAMN04488058_101164"/>
<gene>
    <name evidence="2" type="ORF">SAMN04488058_101164</name>
</gene>
<dbReference type="AlphaFoldDB" id="A0A1H6SFU5"/>
<sequence length="193" mass="20683">MNRTRSFLLALTVPLMASAVAVNTSGVVVGGAVVGNVAPETRLSAWVVTPFGQPVQLLAETALAGDTFRLTLPDTAPQDRLRVPVDERTAWPGLVDFAGASVQARAAELKFFTYRDANGNGKRDEAEPLREVRLNAGKGELFMVWATPDVSVRGGGGYEANLKSGWNALVVEVRRPVRIAPYTGQPLQINVGR</sequence>
<evidence type="ECO:0000256" key="1">
    <source>
        <dbReference type="SAM" id="SignalP"/>
    </source>
</evidence>
<keyword evidence="3" id="KW-1185">Reference proteome</keyword>
<accession>A0A1H6SFU5</accession>
<evidence type="ECO:0000313" key="2">
    <source>
        <dbReference type="EMBL" id="SEI62322.1"/>
    </source>
</evidence>
<evidence type="ECO:0000313" key="3">
    <source>
        <dbReference type="Proteomes" id="UP000199223"/>
    </source>
</evidence>